<comment type="caution">
    <text evidence="1">The sequence shown here is derived from an EMBL/GenBank/DDBJ whole genome shotgun (WGS) entry which is preliminary data.</text>
</comment>
<dbReference type="EMBL" id="JAAITA010000006">
    <property type="protein sequence ID" value="NSJ85850.1"/>
    <property type="molecule type" value="Genomic_DNA"/>
</dbReference>
<keyword evidence="2" id="KW-1185">Reference proteome</keyword>
<dbReference type="InterPro" id="IPR021328">
    <property type="entry name" value="CotB-like"/>
</dbReference>
<organism evidence="1 2">
    <name type="scientific">Blautia hansenii</name>
    <name type="common">Ruminococcus hansenii</name>
    <dbReference type="NCBI Taxonomy" id="1322"/>
    <lineage>
        <taxon>Bacteria</taxon>
        <taxon>Bacillati</taxon>
        <taxon>Bacillota</taxon>
        <taxon>Clostridia</taxon>
        <taxon>Lachnospirales</taxon>
        <taxon>Lachnospiraceae</taxon>
        <taxon>Blautia</taxon>
    </lineage>
</organism>
<gene>
    <name evidence="1" type="ORF">G5A70_06625</name>
</gene>
<dbReference type="RefSeq" id="WP_173748880.1">
    <property type="nucleotide sequence ID" value="NZ_JAAITA010000006.1"/>
</dbReference>
<dbReference type="Gene3D" id="1.20.1260.120">
    <property type="entry name" value="Protein of unknown function DUF2935"/>
    <property type="match status" value="1"/>
</dbReference>
<proteinExistence type="predicted"/>
<evidence type="ECO:0000313" key="1">
    <source>
        <dbReference type="EMBL" id="NSJ85850.1"/>
    </source>
</evidence>
<dbReference type="SUPFAM" id="SSF158430">
    <property type="entry name" value="Bacillus cereus metalloprotein-like"/>
    <property type="match status" value="2"/>
</dbReference>
<sequence length="299" mass="34237">MKEYVSTSLETHLFFGRIMKEHALFLLAAFPAGETEYKSKADCFREQFEKVLEQTVRLADGMVSEEVLDSGEVFTEFTEMAERQTRKLTQIPIDIRITQAEKKLRAGCGNCPDRRMTQQIQCLNRKVLHLLNGLIAFKKKILQEVLACNLYTANYPLLIEHIIREAKLYRQTITALEQKGCMMSQDLKAAEQFWNQIMMEHALFIRGLLDPTECELIEKADAFAGDYCSLLEMARKQDCRTVVQLTGKTLETTEKYRDFKAAGAKGITGCSIRSVILPLLADHVLREANHYLRILEEEG</sequence>
<name>A0ABX2I9U6_BLAHA</name>
<dbReference type="Pfam" id="PF11155">
    <property type="entry name" value="DUF2935"/>
    <property type="match status" value="2"/>
</dbReference>
<protein>
    <submittedName>
        <fullName evidence="1">DUF2935 domain-containing protein</fullName>
    </submittedName>
</protein>
<evidence type="ECO:0000313" key="2">
    <source>
        <dbReference type="Proteomes" id="UP000822142"/>
    </source>
</evidence>
<accession>A0ABX2I9U6</accession>
<dbReference type="Proteomes" id="UP000822142">
    <property type="component" value="Unassembled WGS sequence"/>
</dbReference>
<reference evidence="1 2" key="1">
    <citation type="journal article" date="2020" name="Cell Host Microbe">
        <title>Functional and Genomic Variation between Human-Derived Isolates of Lachnospiraceae Reveals Inter- and Intra-Species Diversity.</title>
        <authorList>
            <person name="Sorbara M.T."/>
            <person name="Littmann E.R."/>
            <person name="Fontana E."/>
            <person name="Moody T.U."/>
            <person name="Kohout C.E."/>
            <person name="Gjonbalaj M."/>
            <person name="Eaton V."/>
            <person name="Seok R."/>
            <person name="Leiner I.M."/>
            <person name="Pamer E.G."/>
        </authorList>
    </citation>
    <scope>NUCLEOTIDE SEQUENCE [LARGE SCALE GENOMIC DNA]</scope>
    <source>
        <strain evidence="1 2">MSK.15.26</strain>
    </source>
</reference>